<keyword evidence="2" id="KW-1185">Reference proteome</keyword>
<name>A0ACD3ST87_9BURK</name>
<gene>
    <name evidence="1" type="ORF">MW7_002385</name>
</gene>
<dbReference type="Proteomes" id="UP000004277">
    <property type="component" value="Unassembled WGS sequence"/>
</dbReference>
<dbReference type="EMBL" id="AKCV02000007">
    <property type="protein sequence ID" value="TMS59470.1"/>
    <property type="molecule type" value="Genomic_DNA"/>
</dbReference>
<comment type="caution">
    <text evidence="1">The sequence shown here is derived from an EMBL/GenBank/DDBJ whole genome shotgun (WGS) entry which is preliminary data.</text>
</comment>
<reference evidence="1" key="1">
    <citation type="submission" date="2019-05" db="EMBL/GenBank/DDBJ databases">
        <title>Revised genome assembly of Burkholderiaceae (previously Ralstonia) sp. PBA.</title>
        <authorList>
            <person name="Gan H.M."/>
        </authorList>
    </citation>
    <scope>NUCLEOTIDE SEQUENCE</scope>
    <source>
        <strain evidence="1">PBA</strain>
    </source>
</reference>
<evidence type="ECO:0000313" key="2">
    <source>
        <dbReference type="Proteomes" id="UP000004277"/>
    </source>
</evidence>
<organism evidence="1 2">
    <name type="scientific">Imbroritus primus</name>
    <dbReference type="NCBI Taxonomy" id="3058603"/>
    <lineage>
        <taxon>Bacteria</taxon>
        <taxon>Pseudomonadati</taxon>
        <taxon>Pseudomonadota</taxon>
        <taxon>Betaproteobacteria</taxon>
        <taxon>Burkholderiales</taxon>
        <taxon>Burkholderiaceae</taxon>
        <taxon>Imbroritus</taxon>
    </lineage>
</organism>
<protein>
    <submittedName>
        <fullName evidence="1">DUF4212 domain-containing protein</fullName>
    </submittedName>
</protein>
<accession>A0ACD3ST87</accession>
<sequence>MNPPERPTASSDRRRWRINLSWIGALLLVWFLVTFVISWHARALTFPFFQWPFSFWVGAQGALIVYLLIIVLYAWRMNRLDREAEAEAAAAATTEPAPPTAPPPDA</sequence>
<proteinExistence type="predicted"/>
<evidence type="ECO:0000313" key="1">
    <source>
        <dbReference type="EMBL" id="TMS59470.1"/>
    </source>
</evidence>